<comment type="caution">
    <text evidence="4">The sequence shown here is derived from an EMBL/GenBank/DDBJ whole genome shotgun (WGS) entry which is preliminary data.</text>
</comment>
<dbReference type="Proteomes" id="UP000770889">
    <property type="component" value="Unassembled WGS sequence"/>
</dbReference>
<evidence type="ECO:0000256" key="2">
    <source>
        <dbReference type="ARBA" id="ARBA00000751"/>
    </source>
</evidence>
<dbReference type="CDD" id="cd15457">
    <property type="entry name" value="NADAR"/>
    <property type="match status" value="1"/>
</dbReference>
<dbReference type="Gene3D" id="1.10.357.40">
    <property type="entry name" value="YbiA-like"/>
    <property type="match status" value="1"/>
</dbReference>
<organism evidence="4 5">
    <name type="scientific">Candidatus Thiodiazotropha taylori</name>
    <dbReference type="NCBI Taxonomy" id="2792791"/>
    <lineage>
        <taxon>Bacteria</taxon>
        <taxon>Pseudomonadati</taxon>
        <taxon>Pseudomonadota</taxon>
        <taxon>Gammaproteobacteria</taxon>
        <taxon>Chromatiales</taxon>
        <taxon>Sedimenticolaceae</taxon>
        <taxon>Candidatus Thiodiazotropha</taxon>
    </lineage>
</organism>
<reference evidence="4 5" key="1">
    <citation type="submission" date="2021-05" db="EMBL/GenBank/DDBJ databases">
        <title>Genetic and Functional Diversity in Clade A Lucinid endosymbionts from the Bahamas.</title>
        <authorList>
            <person name="Giani N.M."/>
            <person name="Engel A.S."/>
            <person name="Campbell B.J."/>
        </authorList>
    </citation>
    <scope>NUCLEOTIDE SEQUENCE [LARGE SCALE GENOMIC DNA]</scope>
    <source>
        <strain evidence="4">LUC16012Gg_MoonRockCtena</strain>
    </source>
</reference>
<proteinExistence type="predicted"/>
<evidence type="ECO:0000259" key="3">
    <source>
        <dbReference type="Pfam" id="PF08719"/>
    </source>
</evidence>
<protein>
    <submittedName>
        <fullName evidence="4">NADAR family protein</fullName>
    </submittedName>
</protein>
<name>A0A944M9K1_9GAMM</name>
<accession>A0A944M9K1</accession>
<evidence type="ECO:0000256" key="1">
    <source>
        <dbReference type="ARBA" id="ARBA00000022"/>
    </source>
</evidence>
<dbReference type="InterPro" id="IPR012816">
    <property type="entry name" value="NADAR"/>
</dbReference>
<dbReference type="SUPFAM" id="SSF143990">
    <property type="entry name" value="YbiA-like"/>
    <property type="match status" value="1"/>
</dbReference>
<sequence>MFFSKSESSPHYVSRTDPLDLLSSYSRHGFELDDDTWPSVEHYYQGMKFKPGELRNAIRDADHPAKAQKLAANNKKHIRNDWKKVKETIMTRAIYIKCRTHLEAANALLATKDRKIVENSQFDYFWGCGRDGRGHNTYGRILMAVRNRLIEEMFGTDQP</sequence>
<gene>
    <name evidence="4" type="ORF">KME65_10160</name>
</gene>
<evidence type="ECO:0000313" key="4">
    <source>
        <dbReference type="EMBL" id="MBT2989317.1"/>
    </source>
</evidence>
<dbReference type="Pfam" id="PF08719">
    <property type="entry name" value="NADAR"/>
    <property type="match status" value="1"/>
</dbReference>
<evidence type="ECO:0000313" key="5">
    <source>
        <dbReference type="Proteomes" id="UP000770889"/>
    </source>
</evidence>
<dbReference type="EMBL" id="JAHHGM010000008">
    <property type="protein sequence ID" value="MBT2989317.1"/>
    <property type="molecule type" value="Genomic_DNA"/>
</dbReference>
<dbReference type="AlphaFoldDB" id="A0A944M9K1"/>
<comment type="catalytic activity">
    <reaction evidence="1">
        <text>5-amino-6-(5-phospho-D-ribosylamino)uracil + H2O = 5,6-diaminouracil + D-ribose 5-phosphate</text>
        <dbReference type="Rhea" id="RHEA:55020"/>
        <dbReference type="ChEBI" id="CHEBI:15377"/>
        <dbReference type="ChEBI" id="CHEBI:46252"/>
        <dbReference type="ChEBI" id="CHEBI:58453"/>
        <dbReference type="ChEBI" id="CHEBI:78346"/>
    </reaction>
</comment>
<feature type="domain" description="NADAR" evidence="3">
    <location>
        <begin position="2"/>
        <end position="149"/>
    </location>
</feature>
<dbReference type="InterPro" id="IPR037238">
    <property type="entry name" value="YbiA-like_sf"/>
</dbReference>
<comment type="catalytic activity">
    <reaction evidence="2">
        <text>2,5-diamino-6-hydroxy-4-(5-phosphoribosylamino)-pyrimidine + H2O = 2,5,6-triamino-4-hydroxypyrimidine + D-ribose 5-phosphate</text>
        <dbReference type="Rhea" id="RHEA:23436"/>
        <dbReference type="ChEBI" id="CHEBI:15377"/>
        <dbReference type="ChEBI" id="CHEBI:58614"/>
        <dbReference type="ChEBI" id="CHEBI:78346"/>
        <dbReference type="ChEBI" id="CHEBI:137796"/>
    </reaction>
</comment>
<dbReference type="NCBIfam" id="TIGR02464">
    <property type="entry name" value="ribofla_fusion"/>
    <property type="match status" value="1"/>
</dbReference>